<accession>A0A9D3NFX9</accession>
<feature type="compositionally biased region" description="Acidic residues" evidence="1">
    <location>
        <begin position="16"/>
        <end position="26"/>
    </location>
</feature>
<proteinExistence type="predicted"/>
<keyword evidence="3" id="KW-1185">Reference proteome</keyword>
<dbReference type="Proteomes" id="UP000824219">
    <property type="component" value="Linkage Group LG18"/>
</dbReference>
<protein>
    <submittedName>
        <fullName evidence="2">Uncharacterized protein</fullName>
    </submittedName>
</protein>
<dbReference type="EMBL" id="JAHKSW010000018">
    <property type="protein sequence ID" value="KAG7321492.1"/>
    <property type="molecule type" value="Genomic_DNA"/>
</dbReference>
<name>A0A9D3NFX9_9TELE</name>
<reference evidence="2 3" key="1">
    <citation type="submission" date="2021-06" db="EMBL/GenBank/DDBJ databases">
        <title>Chromosome-level genome assembly of the red-tail catfish (Hemibagrus wyckioides).</title>
        <authorList>
            <person name="Shao F."/>
        </authorList>
    </citation>
    <scope>NUCLEOTIDE SEQUENCE [LARGE SCALE GENOMIC DNA]</scope>
    <source>
        <strain evidence="2">EC202008001</strain>
        <tissue evidence="2">Blood</tissue>
    </source>
</reference>
<gene>
    <name evidence="2" type="ORF">KOW79_015907</name>
</gene>
<evidence type="ECO:0000313" key="2">
    <source>
        <dbReference type="EMBL" id="KAG7321492.1"/>
    </source>
</evidence>
<feature type="region of interest" description="Disordered" evidence="1">
    <location>
        <begin position="12"/>
        <end position="39"/>
    </location>
</feature>
<evidence type="ECO:0000256" key="1">
    <source>
        <dbReference type="SAM" id="MobiDB-lite"/>
    </source>
</evidence>
<evidence type="ECO:0000313" key="3">
    <source>
        <dbReference type="Proteomes" id="UP000824219"/>
    </source>
</evidence>
<comment type="caution">
    <text evidence="2">The sequence shown here is derived from an EMBL/GenBank/DDBJ whole genome shotgun (WGS) entry which is preliminary data.</text>
</comment>
<dbReference type="AlphaFoldDB" id="A0A9D3NFX9"/>
<sequence>MCRLRFLLRSEKSDLSEEQADDEEDWSVTGEARQTTAAPEDSVIQDCSLVWLPVDRGKCVSRRVVTRQAGARPSATLTWHQSCQDLRFPPDTTSLLPQLPGQ</sequence>
<organism evidence="2 3">
    <name type="scientific">Hemibagrus wyckioides</name>
    <dbReference type="NCBI Taxonomy" id="337641"/>
    <lineage>
        <taxon>Eukaryota</taxon>
        <taxon>Metazoa</taxon>
        <taxon>Chordata</taxon>
        <taxon>Craniata</taxon>
        <taxon>Vertebrata</taxon>
        <taxon>Euteleostomi</taxon>
        <taxon>Actinopterygii</taxon>
        <taxon>Neopterygii</taxon>
        <taxon>Teleostei</taxon>
        <taxon>Ostariophysi</taxon>
        <taxon>Siluriformes</taxon>
        <taxon>Bagridae</taxon>
        <taxon>Hemibagrus</taxon>
    </lineage>
</organism>